<feature type="transmembrane region" description="Helical" evidence="6">
    <location>
        <begin position="195"/>
        <end position="217"/>
    </location>
</feature>
<feature type="domain" description="Copper resistance protein D" evidence="7">
    <location>
        <begin position="158"/>
        <end position="248"/>
    </location>
</feature>
<feature type="transmembrane region" description="Helical" evidence="6">
    <location>
        <begin position="76"/>
        <end position="94"/>
    </location>
</feature>
<feature type="transmembrane region" description="Helical" evidence="6">
    <location>
        <begin position="101"/>
        <end position="118"/>
    </location>
</feature>
<gene>
    <name evidence="8" type="ORF">DEIGR_320070</name>
</gene>
<comment type="caution">
    <text evidence="8">The sequence shown here is derived from an EMBL/GenBank/DDBJ whole genome shotgun (WGS) entry which is preliminary data.</text>
</comment>
<evidence type="ECO:0000256" key="2">
    <source>
        <dbReference type="ARBA" id="ARBA00022475"/>
    </source>
</evidence>
<protein>
    <recommendedName>
        <fullName evidence="7">Copper resistance protein D domain-containing protein</fullName>
    </recommendedName>
</protein>
<dbReference type="PANTHER" id="PTHR34820">
    <property type="entry name" value="INNER MEMBRANE PROTEIN YEBZ"/>
    <property type="match status" value="1"/>
</dbReference>
<keyword evidence="9" id="KW-1185">Reference proteome</keyword>
<dbReference type="Pfam" id="PF05425">
    <property type="entry name" value="CopD"/>
    <property type="match status" value="1"/>
</dbReference>
<dbReference type="InterPro" id="IPR032694">
    <property type="entry name" value="CopC/D"/>
</dbReference>
<evidence type="ECO:0000256" key="5">
    <source>
        <dbReference type="ARBA" id="ARBA00023136"/>
    </source>
</evidence>
<name>A0A117DPL6_9DEIO</name>
<keyword evidence="4 6" id="KW-1133">Transmembrane helix</keyword>
<feature type="transmembrane region" description="Helical" evidence="6">
    <location>
        <begin position="39"/>
        <end position="64"/>
    </location>
</feature>
<dbReference type="GO" id="GO:0005886">
    <property type="term" value="C:plasma membrane"/>
    <property type="evidence" value="ECO:0007669"/>
    <property type="project" value="UniProtKB-SubCell"/>
</dbReference>
<feature type="transmembrane region" description="Helical" evidence="6">
    <location>
        <begin position="6"/>
        <end position="27"/>
    </location>
</feature>
<keyword evidence="3 6" id="KW-0812">Transmembrane</keyword>
<evidence type="ECO:0000313" key="9">
    <source>
        <dbReference type="Proteomes" id="UP000056209"/>
    </source>
</evidence>
<feature type="transmembrane region" description="Helical" evidence="6">
    <location>
        <begin position="163"/>
        <end position="183"/>
    </location>
</feature>
<evidence type="ECO:0000256" key="6">
    <source>
        <dbReference type="SAM" id="Phobius"/>
    </source>
</evidence>
<dbReference type="OrthoDB" id="73723at2"/>
<dbReference type="Proteomes" id="UP000056209">
    <property type="component" value="Unassembled WGS sequence"/>
</dbReference>
<feature type="transmembrane region" description="Helical" evidence="6">
    <location>
        <begin position="229"/>
        <end position="250"/>
    </location>
</feature>
<reference evidence="9" key="1">
    <citation type="submission" date="2015-11" db="EMBL/GenBank/DDBJ databases">
        <title>Draft Genome Sequence of the Radioresistant Bacterium Deinococcus grandis, Isolated from Freshwater Fish in Japan.</title>
        <authorList>
            <person name="Satoh K."/>
            <person name="Onodera T."/>
            <person name="Omoso K."/>
            <person name="Takeda-Yano K."/>
            <person name="Katayama T."/>
            <person name="Oono Y."/>
            <person name="Narumi I."/>
        </authorList>
    </citation>
    <scope>NUCLEOTIDE SEQUENCE [LARGE SCALE GENOMIC DNA]</scope>
    <source>
        <strain evidence="9">ATCC 43672</strain>
    </source>
</reference>
<dbReference type="GO" id="GO:0006825">
    <property type="term" value="P:copper ion transport"/>
    <property type="evidence" value="ECO:0007669"/>
    <property type="project" value="InterPro"/>
</dbReference>
<sequence>MSLLILAKWLIYVGTALLLGGVAARAWRPDGQPGVRPLALGAGLLLMASAAQVALPLAALGYLTPTDVPAYLQQTVPGRAVLTLLLGTALLLAGALVRWPAWISLAAAGALLWGLGGLGHGAGHGPSVRLLHAAHGGAMAVWLGGVLTLVAWPDGRLAALTRFAPVATACVLVLGVTGMVATWEHAGGVPTLDSRYGRLLLLKLVFVGVTLGVAGLLRRRLAYQGRVDALLSLEVALLSLILAVTASLSVTPTPTHGSVPFGPLLT</sequence>
<organism evidence="8 9">
    <name type="scientific">Deinococcus grandis</name>
    <dbReference type="NCBI Taxonomy" id="57498"/>
    <lineage>
        <taxon>Bacteria</taxon>
        <taxon>Thermotogati</taxon>
        <taxon>Deinococcota</taxon>
        <taxon>Deinococci</taxon>
        <taxon>Deinococcales</taxon>
        <taxon>Deinococcaceae</taxon>
        <taxon>Deinococcus</taxon>
    </lineage>
</organism>
<dbReference type="EMBL" id="BCMS01000004">
    <property type="protein sequence ID" value="GAQ23656.1"/>
    <property type="molecule type" value="Genomic_DNA"/>
</dbReference>
<dbReference type="AlphaFoldDB" id="A0A117DPL6"/>
<proteinExistence type="predicted"/>
<evidence type="ECO:0000313" key="8">
    <source>
        <dbReference type="EMBL" id="GAQ23656.1"/>
    </source>
</evidence>
<evidence type="ECO:0000256" key="1">
    <source>
        <dbReference type="ARBA" id="ARBA00004651"/>
    </source>
</evidence>
<keyword evidence="5 6" id="KW-0472">Membrane</keyword>
<dbReference type="RefSeq" id="WP_153013935.1">
    <property type="nucleotide sequence ID" value="NZ_BCMS01000004.1"/>
</dbReference>
<accession>A0A117DPL6</accession>
<keyword evidence="2" id="KW-1003">Cell membrane</keyword>
<dbReference type="InterPro" id="IPR008457">
    <property type="entry name" value="Cu-R_CopD_dom"/>
</dbReference>
<evidence type="ECO:0000259" key="7">
    <source>
        <dbReference type="Pfam" id="PF05425"/>
    </source>
</evidence>
<evidence type="ECO:0000256" key="4">
    <source>
        <dbReference type="ARBA" id="ARBA00022989"/>
    </source>
</evidence>
<feature type="transmembrane region" description="Helical" evidence="6">
    <location>
        <begin position="130"/>
        <end position="151"/>
    </location>
</feature>
<comment type="subcellular location">
    <subcellularLocation>
        <location evidence="1">Cell membrane</location>
        <topology evidence="1">Multi-pass membrane protein</topology>
    </subcellularLocation>
</comment>
<dbReference type="PANTHER" id="PTHR34820:SF4">
    <property type="entry name" value="INNER MEMBRANE PROTEIN YEBZ"/>
    <property type="match status" value="1"/>
</dbReference>
<evidence type="ECO:0000256" key="3">
    <source>
        <dbReference type="ARBA" id="ARBA00022692"/>
    </source>
</evidence>